<protein>
    <submittedName>
        <fullName evidence="1">Unannotated protein</fullName>
    </submittedName>
</protein>
<proteinExistence type="predicted"/>
<organism evidence="1">
    <name type="scientific">freshwater metagenome</name>
    <dbReference type="NCBI Taxonomy" id="449393"/>
    <lineage>
        <taxon>unclassified sequences</taxon>
        <taxon>metagenomes</taxon>
        <taxon>ecological metagenomes</taxon>
    </lineage>
</organism>
<name>A0A6J7JYX6_9ZZZZ</name>
<sequence>MIATSIEGSAKPSAEDYLAAIRGLLGLHRASQSITVGRAKVARLSLMRGLIEVSQNTVK</sequence>
<reference evidence="1" key="1">
    <citation type="submission" date="2020-05" db="EMBL/GenBank/DDBJ databases">
        <authorList>
            <person name="Chiriac C."/>
            <person name="Salcher M."/>
            <person name="Ghai R."/>
            <person name="Kavagutti S V."/>
        </authorList>
    </citation>
    <scope>NUCLEOTIDE SEQUENCE</scope>
</reference>
<dbReference type="EMBL" id="CAFBNE010000035">
    <property type="protein sequence ID" value="CAB4947384.1"/>
    <property type="molecule type" value="Genomic_DNA"/>
</dbReference>
<evidence type="ECO:0000313" key="1">
    <source>
        <dbReference type="EMBL" id="CAB4947384.1"/>
    </source>
</evidence>
<dbReference type="AlphaFoldDB" id="A0A6J7JYX6"/>
<gene>
    <name evidence="1" type="ORF">UFOPK3772_01319</name>
</gene>
<accession>A0A6J7JYX6</accession>